<proteinExistence type="inferred from homology"/>
<dbReference type="GO" id="GO:0016740">
    <property type="term" value="F:transferase activity"/>
    <property type="evidence" value="ECO:0007669"/>
    <property type="project" value="UniProtKB-KW"/>
</dbReference>
<keyword evidence="2" id="KW-0328">Glycosyltransferase</keyword>
<evidence type="ECO:0000256" key="4">
    <source>
        <dbReference type="SAM" id="Phobius"/>
    </source>
</evidence>
<dbReference type="PANTHER" id="PTHR43630:SF1">
    <property type="entry name" value="POLY-BETA-1,6-N-ACETYL-D-GLUCOSAMINE SYNTHASE"/>
    <property type="match status" value="1"/>
</dbReference>
<evidence type="ECO:0000313" key="6">
    <source>
        <dbReference type="EMBL" id="GGZ64038.1"/>
    </source>
</evidence>
<comment type="caution">
    <text evidence="6">The sequence shown here is derived from an EMBL/GenBank/DDBJ whole genome shotgun (WGS) entry which is preliminary data.</text>
</comment>
<sequence>MLLIVFYCFVAVTAINVCYYFSFYSFLFAKPNSHLQAKVTTPISVIICAKNEGENLRENLPKILAQKYSEFELILINDASYDDTLEVMENFQLRDSRIVVVNVQSNERFWGNKKYALTLGIKKANYEKLVFTDADCYPASENWLAEMANGFQPEKSIVLGYGAYQTEKSFLNKLIRFETLLTALQYFSSAKRGRAYMGVGRNLAYTSDEFYENKGFVSHMSILSGDDDLFINQIATKKNTSIVYTPDSFTFSKAKSNWKSWFAQKRRHVSTAKFYKKKHQLKLGLFYVSQLSFWCLFFLLIFIFDWKYVLGLFLLRTLFLYLTYAKATKIFKEKNLLWLLPLQDLTLVLSQISIFIYNSISKPTHWK</sequence>
<feature type="transmembrane region" description="Helical" evidence="4">
    <location>
        <begin position="6"/>
        <end position="29"/>
    </location>
</feature>
<evidence type="ECO:0000313" key="7">
    <source>
        <dbReference type="Proteomes" id="UP000615593"/>
    </source>
</evidence>
<dbReference type="InterPro" id="IPR029044">
    <property type="entry name" value="Nucleotide-diphossugar_trans"/>
</dbReference>
<dbReference type="Proteomes" id="UP000615593">
    <property type="component" value="Unassembled WGS sequence"/>
</dbReference>
<dbReference type="Pfam" id="PF00535">
    <property type="entry name" value="Glycos_transf_2"/>
    <property type="match status" value="1"/>
</dbReference>
<gene>
    <name evidence="6" type="ORF">GCM10008088_26970</name>
</gene>
<comment type="similarity">
    <text evidence="1">Belongs to the glycosyltransferase 2 family.</text>
</comment>
<evidence type="ECO:0000256" key="2">
    <source>
        <dbReference type="ARBA" id="ARBA00022676"/>
    </source>
</evidence>
<keyword evidence="4" id="KW-1133">Transmembrane helix</keyword>
<dbReference type="EMBL" id="BMWY01000009">
    <property type="protein sequence ID" value="GGZ64038.1"/>
    <property type="molecule type" value="Genomic_DNA"/>
</dbReference>
<dbReference type="GeneID" id="94370361"/>
<dbReference type="SUPFAM" id="SSF53448">
    <property type="entry name" value="Nucleotide-diphospho-sugar transferases"/>
    <property type="match status" value="1"/>
</dbReference>
<evidence type="ECO:0000256" key="3">
    <source>
        <dbReference type="ARBA" id="ARBA00022679"/>
    </source>
</evidence>
<feature type="domain" description="Glycosyltransferase 2-like" evidence="5">
    <location>
        <begin position="44"/>
        <end position="175"/>
    </location>
</feature>
<dbReference type="InterPro" id="IPR001173">
    <property type="entry name" value="Glyco_trans_2-like"/>
</dbReference>
<feature type="transmembrane region" description="Helical" evidence="4">
    <location>
        <begin position="308"/>
        <end position="324"/>
    </location>
</feature>
<keyword evidence="4" id="KW-0812">Transmembrane</keyword>
<accession>A0ABQ3C0Y9</accession>
<feature type="transmembrane region" description="Helical" evidence="4">
    <location>
        <begin position="283"/>
        <end position="302"/>
    </location>
</feature>
<organism evidence="6 7">
    <name type="scientific">Mesonia mobilis</name>
    <dbReference type="NCBI Taxonomy" id="369791"/>
    <lineage>
        <taxon>Bacteria</taxon>
        <taxon>Pseudomonadati</taxon>
        <taxon>Bacteroidota</taxon>
        <taxon>Flavobacteriia</taxon>
        <taxon>Flavobacteriales</taxon>
        <taxon>Flavobacteriaceae</taxon>
        <taxon>Mesonia</taxon>
    </lineage>
</organism>
<keyword evidence="4" id="KW-0472">Membrane</keyword>
<reference evidence="7" key="1">
    <citation type="journal article" date="2019" name="Int. J. Syst. Evol. Microbiol.">
        <title>The Global Catalogue of Microorganisms (GCM) 10K type strain sequencing project: providing services to taxonomists for standard genome sequencing and annotation.</title>
        <authorList>
            <consortium name="The Broad Institute Genomics Platform"/>
            <consortium name="The Broad Institute Genome Sequencing Center for Infectious Disease"/>
            <person name="Wu L."/>
            <person name="Ma J."/>
        </authorList>
    </citation>
    <scope>NUCLEOTIDE SEQUENCE [LARGE SCALE GENOMIC DNA]</scope>
    <source>
        <strain evidence="7">KCTC 12708</strain>
    </source>
</reference>
<dbReference type="RefSeq" id="WP_027885475.1">
    <property type="nucleotide sequence ID" value="NZ_BMWY01000009.1"/>
</dbReference>
<protein>
    <submittedName>
        <fullName evidence="6">Glycosyl transferase family 2</fullName>
    </submittedName>
</protein>
<evidence type="ECO:0000256" key="1">
    <source>
        <dbReference type="ARBA" id="ARBA00006739"/>
    </source>
</evidence>
<dbReference type="Gene3D" id="3.90.550.10">
    <property type="entry name" value="Spore Coat Polysaccharide Biosynthesis Protein SpsA, Chain A"/>
    <property type="match status" value="1"/>
</dbReference>
<name>A0ABQ3C0Y9_9FLAO</name>
<dbReference type="PANTHER" id="PTHR43630">
    <property type="entry name" value="POLY-BETA-1,6-N-ACETYL-D-GLUCOSAMINE SYNTHASE"/>
    <property type="match status" value="1"/>
</dbReference>
<keyword evidence="3 6" id="KW-0808">Transferase</keyword>
<keyword evidence="7" id="KW-1185">Reference proteome</keyword>
<evidence type="ECO:0000259" key="5">
    <source>
        <dbReference type="Pfam" id="PF00535"/>
    </source>
</evidence>